<name>A0A1Y6K7N7_9CHLR</name>
<proteinExistence type="predicted"/>
<dbReference type="OrthoDB" id="5381491at2"/>
<dbReference type="KEGG" id="abat:CFX1CAM_1782"/>
<feature type="domain" description="DUF4349" evidence="4">
    <location>
        <begin position="75"/>
        <end position="297"/>
    </location>
</feature>
<keyword evidence="3" id="KW-0732">Signal</keyword>
<organism evidence="5 6">
    <name type="scientific">Candidatus Brevifilum fermentans</name>
    <dbReference type="NCBI Taxonomy" id="1986204"/>
    <lineage>
        <taxon>Bacteria</taxon>
        <taxon>Bacillati</taxon>
        <taxon>Chloroflexota</taxon>
        <taxon>Anaerolineae</taxon>
        <taxon>Anaerolineales</taxon>
        <taxon>Anaerolineaceae</taxon>
        <taxon>Candidatus Brevifilum</taxon>
    </lineage>
</organism>
<dbReference type="AlphaFoldDB" id="A0A1Y6K7N7"/>
<evidence type="ECO:0000313" key="5">
    <source>
        <dbReference type="EMBL" id="SMX54847.1"/>
    </source>
</evidence>
<keyword evidence="6" id="KW-1185">Reference proteome</keyword>
<sequence length="327" mass="36272">MKKRLTFSFFILLMLSIVLSACASKSAPDSYEAREAPMYAAPMESYDMVAEEQYAIEEGREFVSGTGESAKMIQRMVVYNAEMRISVEDPEVTMQAIIDMAVDSGGFVVSSNLYKTNTDRGNLPKAYITVRVPAGSLDPIMTSIRALTLNPKDDVLSENVSGQDVTAEYTDLESRLRNLEAAEQALVTLMEDAQDPQDVLDVFSELTYYRGEIEIVKGRMRYLEESAALSALSVEVVSKRSLQPIEIAGWEPKGTVKEAVEALIDAGQFLVDALIWFGIFCLPFLIPLGIVIYFLVRYFRKRKALKKAGKAEIETLSQPGKAPEPGE</sequence>
<evidence type="ECO:0000256" key="3">
    <source>
        <dbReference type="SAM" id="SignalP"/>
    </source>
</evidence>
<protein>
    <recommendedName>
        <fullName evidence="4">DUF4349 domain-containing protein</fullName>
    </recommendedName>
</protein>
<evidence type="ECO:0000313" key="6">
    <source>
        <dbReference type="Proteomes" id="UP000195514"/>
    </source>
</evidence>
<dbReference type="PROSITE" id="PS51257">
    <property type="entry name" value="PROKAR_LIPOPROTEIN"/>
    <property type="match status" value="1"/>
</dbReference>
<keyword evidence="1" id="KW-0175">Coiled coil</keyword>
<reference evidence="6" key="1">
    <citation type="submission" date="2017-05" db="EMBL/GenBank/DDBJ databases">
        <authorList>
            <person name="Kirkegaard R."/>
            <person name="Mcilroy J S."/>
        </authorList>
    </citation>
    <scope>NUCLEOTIDE SEQUENCE [LARGE SCALE GENOMIC DNA]</scope>
</reference>
<feature type="chain" id="PRO_5012486867" description="DUF4349 domain-containing protein" evidence="3">
    <location>
        <begin position="24"/>
        <end position="327"/>
    </location>
</feature>
<dbReference type="InterPro" id="IPR025645">
    <property type="entry name" value="DUF4349"/>
</dbReference>
<keyword evidence="2" id="KW-1133">Transmembrane helix</keyword>
<feature type="signal peptide" evidence="3">
    <location>
        <begin position="1"/>
        <end position="23"/>
    </location>
</feature>
<evidence type="ECO:0000259" key="4">
    <source>
        <dbReference type="Pfam" id="PF14257"/>
    </source>
</evidence>
<feature type="transmembrane region" description="Helical" evidence="2">
    <location>
        <begin position="273"/>
        <end position="296"/>
    </location>
</feature>
<gene>
    <name evidence="5" type="ORF">CFX1CAM_1782</name>
</gene>
<dbReference type="Pfam" id="PF14257">
    <property type="entry name" value="DUF4349"/>
    <property type="match status" value="1"/>
</dbReference>
<evidence type="ECO:0000256" key="1">
    <source>
        <dbReference type="SAM" id="Coils"/>
    </source>
</evidence>
<feature type="coiled-coil region" evidence="1">
    <location>
        <begin position="162"/>
        <end position="192"/>
    </location>
</feature>
<evidence type="ECO:0000256" key="2">
    <source>
        <dbReference type="SAM" id="Phobius"/>
    </source>
</evidence>
<dbReference type="EMBL" id="LT859958">
    <property type="protein sequence ID" value="SMX54847.1"/>
    <property type="molecule type" value="Genomic_DNA"/>
</dbReference>
<dbReference type="RefSeq" id="WP_157891810.1">
    <property type="nucleotide sequence ID" value="NZ_LT859958.1"/>
</dbReference>
<keyword evidence="2" id="KW-0472">Membrane</keyword>
<accession>A0A1Y6K7N7</accession>
<keyword evidence="2" id="KW-0812">Transmembrane</keyword>
<dbReference type="Proteomes" id="UP000195514">
    <property type="component" value="Chromosome I"/>
</dbReference>